<dbReference type="Pfam" id="PF00781">
    <property type="entry name" value="DAGK_cat"/>
    <property type="match status" value="1"/>
</dbReference>
<comment type="catalytic activity">
    <reaction evidence="1 7">
        <text>a 1,2-diacyl-sn-glycerol + ATP = a 1,2-diacyl-sn-glycero-3-phosphate + ADP + H(+)</text>
        <dbReference type="Rhea" id="RHEA:10272"/>
        <dbReference type="ChEBI" id="CHEBI:15378"/>
        <dbReference type="ChEBI" id="CHEBI:17815"/>
        <dbReference type="ChEBI" id="CHEBI:30616"/>
        <dbReference type="ChEBI" id="CHEBI:58608"/>
        <dbReference type="ChEBI" id="CHEBI:456216"/>
        <dbReference type="EC" id="2.7.1.107"/>
    </reaction>
</comment>
<feature type="compositionally biased region" description="Polar residues" evidence="8">
    <location>
        <begin position="365"/>
        <end position="375"/>
    </location>
</feature>
<dbReference type="CDD" id="cd20855">
    <property type="entry name" value="C1_DGK_typeIV_rpt2"/>
    <property type="match status" value="1"/>
</dbReference>
<feature type="compositionally biased region" description="Polar residues" evidence="8">
    <location>
        <begin position="11"/>
        <end position="33"/>
    </location>
</feature>
<keyword evidence="10" id="KW-1185">Reference proteome</keyword>
<feature type="domain" description="DAGKc" evidence="9">
    <location>
        <begin position="810"/>
        <end position="947"/>
    </location>
</feature>
<evidence type="ECO:0000256" key="6">
    <source>
        <dbReference type="ARBA" id="ARBA00022840"/>
    </source>
</evidence>
<dbReference type="GO" id="GO:0005886">
    <property type="term" value="C:plasma membrane"/>
    <property type="evidence" value="ECO:0007669"/>
    <property type="project" value="TreeGrafter"/>
</dbReference>
<feature type="region of interest" description="Disordered" evidence="8">
    <location>
        <begin position="1"/>
        <end position="89"/>
    </location>
</feature>
<evidence type="ECO:0000259" key="9">
    <source>
        <dbReference type="PROSITE" id="PS50146"/>
    </source>
</evidence>
<dbReference type="EC" id="2.7.1.107" evidence="7"/>
<dbReference type="Pfam" id="PF00609">
    <property type="entry name" value="DAGK_acc"/>
    <property type="match status" value="1"/>
</dbReference>
<dbReference type="InterPro" id="IPR017438">
    <property type="entry name" value="ATP-NAD_kinase_N"/>
</dbReference>
<proteinExistence type="inferred from homology"/>
<dbReference type="WBParaSite" id="ACRNAN_scaffold456.g25284.t1">
    <property type="protein sequence ID" value="ACRNAN_scaffold456.g25284.t1"/>
    <property type="gene ID" value="ACRNAN_scaffold456.g25284"/>
</dbReference>
<dbReference type="InterPro" id="IPR056383">
    <property type="entry name" value="DGKI-like_dom"/>
</dbReference>
<dbReference type="InterPro" id="IPR000756">
    <property type="entry name" value="Diacylglycerol_kin_accessory"/>
</dbReference>
<sequence>MLNFRHKTANGGLSSEENVCKSLPNTVTITNATTDEEQLRTSTETPSPSTSYNSEASTSTTSRNFRSNLGPLPSEPMGHPPIRTGSGGGLAKRKAAMLSRMFKTGSVDLFITSSTSTVGSANTFVEETPKRKKSGGSAKKLMRRKMSAAKSAIRKFSHAGKSNPSTSDGLKHDLSSAEEKSPPIYKYEEGGKTRFLPAAFRSPGGMLRKSSEAMPKKKPLGPSLSWDPEHRSRSPSTTSRSRIHSDGSEADKRRRGEQPAQYDDPWDHLELESSCLHCSLYTEYKKHQLKIEIEGAVKRLYKRIGHGSYSSWPRVDNTESRSSTPGGSTNTNGTNDSAMLRQSMGTPDIVVSSVSSDEETESGFGRQTSSDRSYATSDTRQTSSDRSYATSDTSSPCSSSPPLLFRTQELLFTVDVCGPEENISSEYSTFDGGSEDNSLFNDLAIPSVSRRGAVISPIEMGKISTSSPETKPHKPLQPMDTLKPPGYFPPNKDGLQTDISSSSPPRSNSVDLSTLRRDIELWSISSGDNSEIGSEDEPPTPAESIRTVRSKSHDPTQSPDHFLRRPSRIEHLSEIFRKALAKSPVYKRSVVIADQEQKVISKHRTSRYWLEDQLVPTEHIWLPSSGPGYNASSSTDSECYLGEKDCTRAGEKRRCAACHIVAHTQCFPLLAKMNLTCKSTFKDTSKRNPTKDALDTLNKHHWVHRWKLEGRCQHCGKSFQQKIFRDKEVIAITCSWCKHSYHNKRSCFTMNRFEECCDRGALREMIVPPNWIARLPATRKRHKSKIDDVKKKKKKHRPFIVKPLDPALPGPAQPLLVFVNPLSGGNKGSKALHTFCWLLNPRQVFDITAFKGPKYGLEIFRKVANQIRILVCGGDGTVGWVLSTLDQLKWPVYPPISIFPLGTGNDLSRCMGWGGAVSDEPVAEVLSAILHETSVTYLDRWRLDVEPNTSCPIESSDDLNEAVQSSLPLTVMNNYFSIGADAHVALQFHHSRSANPQNFNSRLKNRIAYGGLGTIDLFKRTWKDLSEYITIECDDIDITPRIRESKLHCILFLNIAHYAGGAMPWGGDHGEDYGKPSMCDGKIEVLGLTTATLAALMMGGKGERIAQCSRVRIKTTKSIPMQVDGEPCLLAPSVIQLSFHSKVPMLKRDKKLLCTPGMSRKHLKHLKNADHNNMNTAIFLQVPVLVIGRDDYDAYRESIDRLKDTGFELGEISIEAEMEIAQARQQIQKLLSSHQWLPYDPGRYWSFLDYVSNSEEGVFRLPRHQEHNHSVSDICNVDECIIILDDAFPSMTSRSAAIGHDLVFTPPKKYSHQNITPSRITQPTVIPPQKVLTNNETLRIVLSSDTEETHL</sequence>
<comment type="similarity">
    <text evidence="2 7">Belongs to the eukaryotic diacylglycerol kinase family.</text>
</comment>
<keyword evidence="3 7" id="KW-0808">Transferase</keyword>
<feature type="region of interest" description="Disordered" evidence="8">
    <location>
        <begin position="124"/>
        <end position="265"/>
    </location>
</feature>
<evidence type="ECO:0000256" key="8">
    <source>
        <dbReference type="SAM" id="MobiDB-lite"/>
    </source>
</evidence>
<dbReference type="Pfam" id="PF23578">
    <property type="entry name" value="DGKI"/>
    <property type="match status" value="1"/>
</dbReference>
<keyword evidence="6 7" id="KW-0067">ATP-binding</keyword>
<feature type="compositionally biased region" description="Basic residues" evidence="8">
    <location>
        <begin position="130"/>
        <end position="158"/>
    </location>
</feature>
<feature type="compositionally biased region" description="Low complexity" evidence="8">
    <location>
        <begin position="41"/>
        <end position="62"/>
    </location>
</feature>
<feature type="compositionally biased region" description="Low complexity" evidence="8">
    <location>
        <begin position="376"/>
        <end position="387"/>
    </location>
</feature>
<accession>A0A914DYZ2</accession>
<feature type="region of interest" description="Disordered" evidence="8">
    <location>
        <begin position="308"/>
        <end position="340"/>
    </location>
</feature>
<dbReference type="FunFam" id="2.60.200.40:FF:000002">
    <property type="entry name" value="Diacylglycerol kinase"/>
    <property type="match status" value="1"/>
</dbReference>
<evidence type="ECO:0000256" key="3">
    <source>
        <dbReference type="ARBA" id="ARBA00022679"/>
    </source>
</evidence>
<dbReference type="InterPro" id="IPR016064">
    <property type="entry name" value="NAD/diacylglycerol_kinase_sf"/>
</dbReference>
<dbReference type="Proteomes" id="UP000887540">
    <property type="component" value="Unplaced"/>
</dbReference>
<dbReference type="Gene3D" id="2.60.200.40">
    <property type="match status" value="1"/>
</dbReference>
<feature type="compositionally biased region" description="Low complexity" evidence="8">
    <location>
        <begin position="500"/>
        <end position="509"/>
    </location>
</feature>
<dbReference type="CDD" id="cd20802">
    <property type="entry name" value="C1_DGK_typeIV_rpt1"/>
    <property type="match status" value="1"/>
</dbReference>
<feature type="region of interest" description="Disordered" evidence="8">
    <location>
        <begin position="352"/>
        <end position="402"/>
    </location>
</feature>
<dbReference type="PROSITE" id="PS50146">
    <property type="entry name" value="DAGK"/>
    <property type="match status" value="1"/>
</dbReference>
<dbReference type="Gene3D" id="3.40.50.10330">
    <property type="entry name" value="Probable inorganic polyphosphate/atp-NAD kinase, domain 1"/>
    <property type="match status" value="1"/>
</dbReference>
<feature type="compositionally biased region" description="Basic and acidic residues" evidence="8">
    <location>
        <begin position="169"/>
        <end position="192"/>
    </location>
</feature>
<dbReference type="SMART" id="SM00046">
    <property type="entry name" value="DAGKc"/>
    <property type="match status" value="1"/>
</dbReference>
<evidence type="ECO:0000256" key="1">
    <source>
        <dbReference type="ARBA" id="ARBA00001383"/>
    </source>
</evidence>
<dbReference type="SUPFAM" id="SSF111331">
    <property type="entry name" value="NAD kinase/diacylglycerol kinase-like"/>
    <property type="match status" value="1"/>
</dbReference>
<evidence type="ECO:0000256" key="7">
    <source>
        <dbReference type="RuleBase" id="RU361128"/>
    </source>
</evidence>
<feature type="compositionally biased region" description="Basic and acidic residues" evidence="8">
    <location>
        <begin position="243"/>
        <end position="257"/>
    </location>
</feature>
<reference evidence="11" key="1">
    <citation type="submission" date="2022-11" db="UniProtKB">
        <authorList>
            <consortium name="WormBaseParasite"/>
        </authorList>
    </citation>
    <scope>IDENTIFICATION</scope>
</reference>
<protein>
    <recommendedName>
        <fullName evidence="7">Diacylglycerol kinase</fullName>
        <shortName evidence="7">DAG kinase</shortName>
        <ecNumber evidence="7">2.7.1.107</ecNumber>
    </recommendedName>
</protein>
<dbReference type="GO" id="GO:0004143">
    <property type="term" value="F:ATP-dependent diacylglycerol kinase activity"/>
    <property type="evidence" value="ECO:0007669"/>
    <property type="project" value="UniProtKB-EC"/>
</dbReference>
<evidence type="ECO:0000256" key="2">
    <source>
        <dbReference type="ARBA" id="ARBA00009280"/>
    </source>
</evidence>
<dbReference type="GO" id="GO:0007200">
    <property type="term" value="P:phospholipase C-activating G protein-coupled receptor signaling pathway"/>
    <property type="evidence" value="ECO:0007669"/>
    <property type="project" value="InterPro"/>
</dbReference>
<dbReference type="SMART" id="SM00045">
    <property type="entry name" value="DAGKa"/>
    <property type="match status" value="1"/>
</dbReference>
<evidence type="ECO:0000256" key="5">
    <source>
        <dbReference type="ARBA" id="ARBA00022777"/>
    </source>
</evidence>
<keyword evidence="4 7" id="KW-0547">Nucleotide-binding</keyword>
<dbReference type="PANTHER" id="PTHR11255:SF80">
    <property type="entry name" value="EYE-SPECIFIC DIACYLGLYCEROL KINASE"/>
    <property type="match status" value="1"/>
</dbReference>
<evidence type="ECO:0000313" key="10">
    <source>
        <dbReference type="Proteomes" id="UP000887540"/>
    </source>
</evidence>
<evidence type="ECO:0000256" key="4">
    <source>
        <dbReference type="ARBA" id="ARBA00022741"/>
    </source>
</evidence>
<feature type="region of interest" description="Disordered" evidence="8">
    <location>
        <begin position="462"/>
        <end position="512"/>
    </location>
</feature>
<evidence type="ECO:0000313" key="11">
    <source>
        <dbReference type="WBParaSite" id="ACRNAN_scaffold456.g25284.t1"/>
    </source>
</evidence>
<keyword evidence="5 7" id="KW-0418">Kinase</keyword>
<dbReference type="GO" id="GO:0005524">
    <property type="term" value="F:ATP binding"/>
    <property type="evidence" value="ECO:0007669"/>
    <property type="project" value="UniProtKB-KW"/>
</dbReference>
<organism evidence="10 11">
    <name type="scientific">Acrobeloides nanus</name>
    <dbReference type="NCBI Taxonomy" id="290746"/>
    <lineage>
        <taxon>Eukaryota</taxon>
        <taxon>Metazoa</taxon>
        <taxon>Ecdysozoa</taxon>
        <taxon>Nematoda</taxon>
        <taxon>Chromadorea</taxon>
        <taxon>Rhabditida</taxon>
        <taxon>Tylenchina</taxon>
        <taxon>Cephalobomorpha</taxon>
        <taxon>Cephaloboidea</taxon>
        <taxon>Cephalobidae</taxon>
        <taxon>Acrobeloides</taxon>
    </lineage>
</organism>
<dbReference type="InterPro" id="IPR001206">
    <property type="entry name" value="Diacylglycerol_kinase_cat_dom"/>
</dbReference>
<feature type="region of interest" description="Disordered" evidence="8">
    <location>
        <begin position="526"/>
        <end position="565"/>
    </location>
</feature>
<dbReference type="PANTHER" id="PTHR11255">
    <property type="entry name" value="DIACYLGLYCEROL KINASE"/>
    <property type="match status" value="1"/>
</dbReference>
<dbReference type="InterPro" id="IPR037607">
    <property type="entry name" value="DGK"/>
</dbReference>
<feature type="compositionally biased region" description="Low complexity" evidence="8">
    <location>
        <begin position="322"/>
        <end position="335"/>
    </location>
</feature>
<name>A0A914DYZ2_9BILA</name>